<dbReference type="GO" id="GO:0005737">
    <property type="term" value="C:cytoplasm"/>
    <property type="evidence" value="ECO:0007669"/>
    <property type="project" value="TreeGrafter"/>
</dbReference>
<proteinExistence type="predicted"/>
<dbReference type="Proteomes" id="UP000009168">
    <property type="component" value="Unassembled WGS sequence"/>
</dbReference>
<evidence type="ECO:0000313" key="2">
    <source>
        <dbReference type="EMBL" id="EAR86721.1"/>
    </source>
</evidence>
<reference evidence="3" key="1">
    <citation type="journal article" date="2006" name="PLoS Biol.">
        <title>Macronuclear genome sequence of the ciliate Tetrahymena thermophila, a model eukaryote.</title>
        <authorList>
            <person name="Eisen J.A."/>
            <person name="Coyne R.S."/>
            <person name="Wu M."/>
            <person name="Wu D."/>
            <person name="Thiagarajan M."/>
            <person name="Wortman J.R."/>
            <person name="Badger J.H."/>
            <person name="Ren Q."/>
            <person name="Amedeo P."/>
            <person name="Jones K.M."/>
            <person name="Tallon L.J."/>
            <person name="Delcher A.L."/>
            <person name="Salzberg S.L."/>
            <person name="Silva J.C."/>
            <person name="Haas B.J."/>
            <person name="Majoros W.H."/>
            <person name="Farzad M."/>
            <person name="Carlton J.M."/>
            <person name="Smith R.K. Jr."/>
            <person name="Garg J."/>
            <person name="Pearlman R.E."/>
            <person name="Karrer K.M."/>
            <person name="Sun L."/>
            <person name="Manning G."/>
            <person name="Elde N.C."/>
            <person name="Turkewitz A.P."/>
            <person name="Asai D.J."/>
            <person name="Wilkes D.E."/>
            <person name="Wang Y."/>
            <person name="Cai H."/>
            <person name="Collins K."/>
            <person name="Stewart B.A."/>
            <person name="Lee S.R."/>
            <person name="Wilamowska K."/>
            <person name="Weinberg Z."/>
            <person name="Ruzzo W.L."/>
            <person name="Wloga D."/>
            <person name="Gaertig J."/>
            <person name="Frankel J."/>
            <person name="Tsao C.-C."/>
            <person name="Gorovsky M.A."/>
            <person name="Keeling P.J."/>
            <person name="Waller R.F."/>
            <person name="Patron N.J."/>
            <person name="Cherry J.M."/>
            <person name="Stover N.A."/>
            <person name="Krieger C.J."/>
            <person name="del Toro C."/>
            <person name="Ryder H.F."/>
            <person name="Williamson S.C."/>
            <person name="Barbeau R.A."/>
            <person name="Hamilton E.P."/>
            <person name="Orias E."/>
        </authorList>
    </citation>
    <scope>NUCLEOTIDE SEQUENCE [LARGE SCALE GENOMIC DNA]</scope>
    <source>
        <strain evidence="3">SB210</strain>
    </source>
</reference>
<dbReference type="OMA" id="MEGLNIM"/>
<dbReference type="InterPro" id="IPR050357">
    <property type="entry name" value="Arrestin_domain-protein"/>
</dbReference>
<sequence length="331" mass="37810">MGGNSTKSENAVSIGNLKLYFNKAEFLPGETVQANVVLVLTQDTYCDAITIKFKATEQMIYKGNIQKPYTVIDRIAQMIQIQKKLTRGSHNFQFSYQLPNVLQPSYYLDKVNERMQSSQVRNGETITTDQEEKLKFTLMYMMVSQLEIKDKNILDMEGLNIMKIGSAANNQPINDTFSEVLKNFYGNYGLYQQRVFIKRSEFNPGETIPIQLSFENKGSKPLKSVNVKLIREQNFIKPESGGRENKQKKLTISDINLIQIVPPKSVKENVGIHFKIPDDPKLILPSYNGGAFSCRYFLQFTFLYNGAFCSEVSTSRQVPILIIGKNDRRFN</sequence>
<dbReference type="STRING" id="312017.Q22NR4"/>
<dbReference type="AlphaFoldDB" id="Q22NR4"/>
<dbReference type="SUPFAM" id="SSF81296">
    <property type="entry name" value="E set domains"/>
    <property type="match status" value="2"/>
</dbReference>
<dbReference type="HOGENOM" id="CLU_840678_0_0_1"/>
<dbReference type="OrthoDB" id="7785529at2759"/>
<name>Q22NR4_TETTS</name>
<dbReference type="PANTHER" id="PTHR11188">
    <property type="entry name" value="ARRESTIN DOMAIN CONTAINING PROTEIN"/>
    <property type="match status" value="1"/>
</dbReference>
<protein>
    <submittedName>
        <fullName evidence="2">Arrestin</fullName>
    </submittedName>
</protein>
<dbReference type="Pfam" id="PF02752">
    <property type="entry name" value="Arrestin_C"/>
    <property type="match status" value="1"/>
</dbReference>
<gene>
    <name evidence="2" type="ORF">TTHERM_00197850</name>
</gene>
<dbReference type="PANTHER" id="PTHR11188:SF17">
    <property type="entry name" value="FI21816P1"/>
    <property type="match status" value="1"/>
</dbReference>
<dbReference type="GeneID" id="7827059"/>
<feature type="domain" description="Arrestin C-terminal-like" evidence="1">
    <location>
        <begin position="191"/>
        <end position="322"/>
    </location>
</feature>
<dbReference type="InterPro" id="IPR014756">
    <property type="entry name" value="Ig_E-set"/>
</dbReference>
<dbReference type="EMBL" id="GG662857">
    <property type="protein sequence ID" value="EAR86721.1"/>
    <property type="molecule type" value="Genomic_DNA"/>
</dbReference>
<dbReference type="InterPro" id="IPR014752">
    <property type="entry name" value="Arrestin-like_C"/>
</dbReference>
<dbReference type="Gene3D" id="2.60.40.640">
    <property type="match status" value="2"/>
</dbReference>
<dbReference type="InParanoid" id="Q22NR4"/>
<dbReference type="GO" id="GO:0015031">
    <property type="term" value="P:protein transport"/>
    <property type="evidence" value="ECO:0007669"/>
    <property type="project" value="TreeGrafter"/>
</dbReference>
<organism evidence="2 3">
    <name type="scientific">Tetrahymena thermophila (strain SB210)</name>
    <dbReference type="NCBI Taxonomy" id="312017"/>
    <lineage>
        <taxon>Eukaryota</taxon>
        <taxon>Sar</taxon>
        <taxon>Alveolata</taxon>
        <taxon>Ciliophora</taxon>
        <taxon>Intramacronucleata</taxon>
        <taxon>Oligohymenophorea</taxon>
        <taxon>Hymenostomatida</taxon>
        <taxon>Tetrahymenina</taxon>
        <taxon>Tetrahymenidae</taxon>
        <taxon>Tetrahymena</taxon>
    </lineage>
</organism>
<dbReference type="InterPro" id="IPR011022">
    <property type="entry name" value="Arrestin_C-like"/>
</dbReference>
<evidence type="ECO:0000259" key="1">
    <source>
        <dbReference type="Pfam" id="PF02752"/>
    </source>
</evidence>
<dbReference type="KEGG" id="tet:TTHERM_00197850"/>
<keyword evidence="3" id="KW-1185">Reference proteome</keyword>
<evidence type="ECO:0000313" key="3">
    <source>
        <dbReference type="Proteomes" id="UP000009168"/>
    </source>
</evidence>
<accession>Q22NR4</accession>
<dbReference type="RefSeq" id="XP_001006966.1">
    <property type="nucleotide sequence ID" value="XM_001006966.3"/>
</dbReference>